<reference evidence="2 3" key="1">
    <citation type="submission" date="2018-08" db="EMBL/GenBank/DDBJ databases">
        <title>Altererythrobacter sp.Ery1 and Ery12, the genome sequencing of novel strains in genus Alterythrobacter.</title>
        <authorList>
            <person name="Cheng H."/>
            <person name="Wu Y.-H."/>
            <person name="Fang C."/>
            <person name="Xu X.-W."/>
        </authorList>
    </citation>
    <scope>NUCLEOTIDE SEQUENCE [LARGE SCALE GENOMIC DNA]</scope>
    <source>
        <strain evidence="2 3">Ery1</strain>
    </source>
</reference>
<organism evidence="2 3">
    <name type="scientific">Pelagerythrobacter aerophilus</name>
    <dbReference type="NCBI Taxonomy" id="2306995"/>
    <lineage>
        <taxon>Bacteria</taxon>
        <taxon>Pseudomonadati</taxon>
        <taxon>Pseudomonadota</taxon>
        <taxon>Alphaproteobacteria</taxon>
        <taxon>Sphingomonadales</taxon>
        <taxon>Erythrobacteraceae</taxon>
        <taxon>Pelagerythrobacter</taxon>
    </lineage>
</organism>
<dbReference type="AlphaFoldDB" id="A0A418NKP8"/>
<dbReference type="EMBL" id="QXFK01000011">
    <property type="protein sequence ID" value="RIV80250.1"/>
    <property type="molecule type" value="Genomic_DNA"/>
</dbReference>
<evidence type="ECO:0008006" key="4">
    <source>
        <dbReference type="Google" id="ProtNLM"/>
    </source>
</evidence>
<sequence length="131" mass="13554">MTEQAVQYGEAKSVSDRGVAGVGMLASAGALLSAAACCVLPLVLVAVGLGAGGLAWFVPYHLPLTIAAFLIVAFGWFLHVRQLRICSADGCEKPARSSVARLTLLIATAMIVLSALWGFIEQPLMRALGGA</sequence>
<keyword evidence="1" id="KW-0812">Transmembrane</keyword>
<evidence type="ECO:0000313" key="2">
    <source>
        <dbReference type="EMBL" id="RIV80250.1"/>
    </source>
</evidence>
<name>A0A418NKP8_9SPHN</name>
<feature type="transmembrane region" description="Helical" evidence="1">
    <location>
        <begin position="21"/>
        <end position="48"/>
    </location>
</feature>
<dbReference type="OrthoDB" id="7409093at2"/>
<accession>A0A418NKP8</accession>
<feature type="transmembrane region" description="Helical" evidence="1">
    <location>
        <begin position="60"/>
        <end position="78"/>
    </location>
</feature>
<protein>
    <recommendedName>
        <fullName evidence="4">Mercuric transport protein MerT</fullName>
    </recommendedName>
</protein>
<keyword evidence="3" id="KW-1185">Reference proteome</keyword>
<comment type="caution">
    <text evidence="2">The sequence shown here is derived from an EMBL/GenBank/DDBJ whole genome shotgun (WGS) entry which is preliminary data.</text>
</comment>
<gene>
    <name evidence="2" type="ORF">D2V04_02850</name>
</gene>
<dbReference type="Proteomes" id="UP000285092">
    <property type="component" value="Unassembled WGS sequence"/>
</dbReference>
<dbReference type="RefSeq" id="WP_119511837.1">
    <property type="nucleotide sequence ID" value="NZ_QXFK01000011.1"/>
</dbReference>
<evidence type="ECO:0000313" key="3">
    <source>
        <dbReference type="Proteomes" id="UP000285092"/>
    </source>
</evidence>
<keyword evidence="1" id="KW-1133">Transmembrane helix</keyword>
<keyword evidence="1" id="KW-0472">Membrane</keyword>
<proteinExistence type="predicted"/>
<evidence type="ECO:0000256" key="1">
    <source>
        <dbReference type="SAM" id="Phobius"/>
    </source>
</evidence>
<feature type="transmembrane region" description="Helical" evidence="1">
    <location>
        <begin position="99"/>
        <end position="120"/>
    </location>
</feature>